<dbReference type="InterPro" id="IPR019007">
    <property type="entry name" value="Wbp11/ELF5/Saf1_N"/>
</dbReference>
<feature type="compositionally biased region" description="Pro residues" evidence="6">
    <location>
        <begin position="476"/>
        <end position="487"/>
    </location>
</feature>
<feature type="region of interest" description="Disordered" evidence="6">
    <location>
        <begin position="842"/>
        <end position="897"/>
    </location>
</feature>
<dbReference type="InterPro" id="IPR033205">
    <property type="entry name" value="COP9_CSN8"/>
</dbReference>
<feature type="region of interest" description="Disordered" evidence="6">
    <location>
        <begin position="416"/>
        <end position="488"/>
    </location>
</feature>
<keyword evidence="4" id="KW-0736">Signalosome</keyword>
<evidence type="ECO:0000313" key="10">
    <source>
        <dbReference type="Proteomes" id="UP000008743"/>
    </source>
</evidence>
<feature type="compositionally biased region" description="Low complexity" evidence="6">
    <location>
        <begin position="631"/>
        <end position="668"/>
    </location>
</feature>
<feature type="compositionally biased region" description="Basic and acidic residues" evidence="6">
    <location>
        <begin position="172"/>
        <end position="190"/>
    </location>
</feature>
<evidence type="ECO:0000313" key="9">
    <source>
        <dbReference type="EMBL" id="KJE96421.1"/>
    </source>
</evidence>
<dbReference type="OrthoDB" id="5351233at2759"/>
<sequence>MEEIQQLVAALRFDAVAAACEAHELNELARGVLLQEDFYAIALAALLIQNDLENAKYLWKRIPPGIKQRPDSKVAPIWNVGKLLWQKQYTLVHQAVQDLWTVGVNEVLASSIQAAVRGRAFDLVSRAYSTISVTDCAALLGLSESETLSQASAAKWQLQDQYFVIPPPATMGKKDKGANPAEAARKELARRQGMKNKKTKEAAQKSRMSSADPKRLYEELAELTRQETNRPKDVSIYLIRDRKKKKQSEFDNVIAHLTRNDKAGLDAFNRWKSDFDEVASAKLVEATAAKHEKKRAKLTNNRDQSANNESDELNTHAFPPPPSAYYGDTSAPGWAPPTLPGGGYALPPGFSAPSASRHPPPPKFVPGPPSNLAFDDTAAKSQERQKERLATLARLREQASKASSIVDDALAELQTRQQTLIHHPDNIRAPESDDEDGDVLDSEEDEEPRSGRAKKQDKEVKWSTTDDFDMDNTPPKQAPPPPPPLLPLPVAAAAVSAPLNVGGGLLPVPGAAAPPLLPAPARPASLLPPPHPSLPAPGMGFRPPLAAAAFPPTQPYSNFPPPPPPLHQGGPAYGLPPPPPPPPFPYASSQFPPQVAGQHQHAGFPPPPPPPFSQHPSQQQQYPLPPPLPYGHPAHGQPYYALPPTGPAYAPAAPGGPLLATPSMTSAPVAPPSQQPVAAPAPITPIEQPVVPSSKSAAPSSGLGGLLASYGDSDDEDDAAAEPSKPQQQQQFAAPPPPPPIPLAPAFPSGAPAYGGRLPPPPPPLLAGMMARPPPPPPPPLAQHPQFQHYQPQPQFGNAPAYYGPPPGAAQVGSSAMPITAVVPTISAAPAIRNLKQNLTKFVPTSLRNKKPQDGATAGPTAYASSSSSAAPAAVDDQEASQGNAQGAKPSTDDAYNSFMKDLEGIL</sequence>
<feature type="compositionally biased region" description="Pro residues" evidence="6">
    <location>
        <begin position="734"/>
        <end position="745"/>
    </location>
</feature>
<dbReference type="PANTHER" id="PTHR13339:SF0">
    <property type="entry name" value="COP9 SIGNALOSOME COMPLEX SUBUNIT 8"/>
    <property type="match status" value="1"/>
</dbReference>
<dbReference type="PANTHER" id="PTHR13339">
    <property type="entry name" value="COP9 SIGNALOSOME COMPLEX SUBUNIT 8"/>
    <property type="match status" value="1"/>
</dbReference>
<dbReference type="GO" id="GO:0010387">
    <property type="term" value="P:COP9 signalosome assembly"/>
    <property type="evidence" value="ECO:0007669"/>
    <property type="project" value="InterPro"/>
</dbReference>
<feature type="compositionally biased region" description="Pro residues" evidence="6">
    <location>
        <begin position="772"/>
        <end position="782"/>
    </location>
</feature>
<feature type="compositionally biased region" description="Low complexity" evidence="6">
    <location>
        <begin position="693"/>
        <end position="711"/>
    </location>
</feature>
<feature type="compositionally biased region" description="Pro residues" evidence="6">
    <location>
        <begin position="515"/>
        <end position="535"/>
    </location>
</feature>
<dbReference type="STRING" id="595528.A0A0D2UN07"/>
<dbReference type="AlphaFoldDB" id="A0A0D2UN07"/>
<feature type="compositionally biased region" description="Basic and acidic residues" evidence="6">
    <location>
        <begin position="377"/>
        <end position="399"/>
    </location>
</feature>
<proteinExistence type="predicted"/>
<evidence type="ECO:0000259" key="8">
    <source>
        <dbReference type="Pfam" id="PF10075"/>
    </source>
</evidence>
<evidence type="ECO:0000256" key="2">
    <source>
        <dbReference type="ARBA" id="ARBA00004496"/>
    </source>
</evidence>
<keyword evidence="5" id="KW-0539">Nucleus</keyword>
<dbReference type="GO" id="GO:0006396">
    <property type="term" value="P:RNA processing"/>
    <property type="evidence" value="ECO:0007669"/>
    <property type="project" value="InterPro"/>
</dbReference>
<dbReference type="GO" id="GO:0008180">
    <property type="term" value="C:COP9 signalosome"/>
    <property type="evidence" value="ECO:0007669"/>
    <property type="project" value="UniProtKB-KW"/>
</dbReference>
<name>A0A0D2UN07_CAPO3</name>
<feature type="domain" description="Wbp11/ELF5/Saf1 N-terminal" evidence="7">
    <location>
        <begin position="176"/>
        <end position="241"/>
    </location>
</feature>
<feature type="region of interest" description="Disordered" evidence="6">
    <location>
        <begin position="169"/>
        <end position="215"/>
    </location>
</feature>
<feature type="domain" description="CSN8/PSMD8/EIF3K" evidence="8">
    <location>
        <begin position="34"/>
        <end position="166"/>
    </location>
</feature>
<feature type="compositionally biased region" description="Pro residues" evidence="6">
    <location>
        <begin position="358"/>
        <end position="369"/>
    </location>
</feature>
<evidence type="ECO:0000256" key="4">
    <source>
        <dbReference type="ARBA" id="ARBA00022790"/>
    </source>
</evidence>
<evidence type="ECO:0000256" key="3">
    <source>
        <dbReference type="ARBA" id="ARBA00022490"/>
    </source>
</evidence>
<evidence type="ECO:0000259" key="7">
    <source>
        <dbReference type="Pfam" id="PF09429"/>
    </source>
</evidence>
<feature type="compositionally biased region" description="Low complexity" evidence="6">
    <location>
        <begin position="746"/>
        <end position="757"/>
    </location>
</feature>
<protein>
    <submittedName>
        <fullName evidence="9">Uncharacterized protein</fullName>
    </submittedName>
</protein>
<feature type="compositionally biased region" description="Low complexity" evidence="6">
    <location>
        <begin position="783"/>
        <end position="802"/>
    </location>
</feature>
<dbReference type="EMBL" id="KE346371">
    <property type="protein sequence ID" value="KJE96421.1"/>
    <property type="molecule type" value="Genomic_DNA"/>
</dbReference>
<dbReference type="InterPro" id="IPR033464">
    <property type="entry name" value="CSN8_PSD8_EIF3K"/>
</dbReference>
<feature type="compositionally biased region" description="Low complexity" evidence="6">
    <location>
        <begin position="500"/>
        <end position="514"/>
    </location>
</feature>
<feature type="compositionally biased region" description="Acidic residues" evidence="6">
    <location>
        <begin position="432"/>
        <end position="447"/>
    </location>
</feature>
<feature type="compositionally biased region" description="Polar residues" evidence="6">
    <location>
        <begin position="298"/>
        <end position="308"/>
    </location>
</feature>
<accession>A0A0D2UN07</accession>
<feature type="compositionally biased region" description="Pro residues" evidence="6">
    <location>
        <begin position="604"/>
        <end position="613"/>
    </location>
</feature>
<feature type="compositionally biased region" description="Low complexity" evidence="6">
    <location>
        <begin position="855"/>
        <end position="874"/>
    </location>
</feature>
<dbReference type="GO" id="GO:0000338">
    <property type="term" value="P:protein deneddylation"/>
    <property type="evidence" value="ECO:0007669"/>
    <property type="project" value="InterPro"/>
</dbReference>
<feature type="compositionally biased region" description="Basic and acidic residues" evidence="6">
    <location>
        <begin position="448"/>
        <end position="461"/>
    </location>
</feature>
<evidence type="ECO:0000256" key="6">
    <source>
        <dbReference type="SAM" id="MobiDB-lite"/>
    </source>
</evidence>
<feature type="compositionally biased region" description="Low complexity" evidence="6">
    <location>
        <begin position="721"/>
        <end position="733"/>
    </location>
</feature>
<feature type="compositionally biased region" description="Pro residues" evidence="6">
    <location>
        <begin position="574"/>
        <end position="585"/>
    </location>
</feature>
<comment type="subcellular location">
    <subcellularLocation>
        <location evidence="2">Cytoplasm</location>
    </subcellularLocation>
    <subcellularLocation>
        <location evidence="1">Nucleus</location>
    </subcellularLocation>
</comment>
<evidence type="ECO:0000256" key="1">
    <source>
        <dbReference type="ARBA" id="ARBA00004123"/>
    </source>
</evidence>
<dbReference type="Proteomes" id="UP000008743">
    <property type="component" value="Unassembled WGS sequence"/>
</dbReference>
<dbReference type="Gene3D" id="1.25.40.990">
    <property type="match status" value="1"/>
</dbReference>
<evidence type="ECO:0000256" key="5">
    <source>
        <dbReference type="ARBA" id="ARBA00023242"/>
    </source>
</evidence>
<keyword evidence="3" id="KW-0963">Cytoplasm</keyword>
<dbReference type="RefSeq" id="XP_004344373.2">
    <property type="nucleotide sequence ID" value="XM_004344323.2"/>
</dbReference>
<feature type="region of interest" description="Disordered" evidence="6">
    <location>
        <begin position="288"/>
        <end position="404"/>
    </location>
</feature>
<feature type="compositionally biased region" description="Basic and acidic residues" evidence="6">
    <location>
        <begin position="422"/>
        <end position="431"/>
    </location>
</feature>
<feature type="compositionally biased region" description="Low complexity" evidence="6">
    <location>
        <begin position="586"/>
        <end position="603"/>
    </location>
</feature>
<feature type="compositionally biased region" description="Pro residues" evidence="6">
    <location>
        <begin position="552"/>
        <end position="566"/>
    </location>
</feature>
<dbReference type="InParanoid" id="A0A0D2UN07"/>
<dbReference type="GO" id="GO:0005737">
    <property type="term" value="C:cytoplasm"/>
    <property type="evidence" value="ECO:0007669"/>
    <property type="project" value="UniProtKB-SubCell"/>
</dbReference>
<gene>
    <name evidence="9" type="ORF">CAOG_006752</name>
</gene>
<keyword evidence="10" id="KW-1185">Reference proteome</keyword>
<feature type="region of interest" description="Disordered" evidence="6">
    <location>
        <begin position="500"/>
        <end position="813"/>
    </location>
</feature>
<reference evidence="10" key="1">
    <citation type="submission" date="2011-02" db="EMBL/GenBank/DDBJ databases">
        <title>The Genome Sequence of Capsaspora owczarzaki ATCC 30864.</title>
        <authorList>
            <person name="Russ C."/>
            <person name="Cuomo C."/>
            <person name="Burger G."/>
            <person name="Gray M.W."/>
            <person name="Holland P.W.H."/>
            <person name="King N."/>
            <person name="Lang F.B.F."/>
            <person name="Roger A.J."/>
            <person name="Ruiz-Trillo I."/>
            <person name="Young S.K."/>
            <person name="Zeng Q."/>
            <person name="Gargeya S."/>
            <person name="Alvarado L."/>
            <person name="Berlin A."/>
            <person name="Chapman S.B."/>
            <person name="Chen Z."/>
            <person name="Freedman E."/>
            <person name="Gellesch M."/>
            <person name="Goldberg J."/>
            <person name="Griggs A."/>
            <person name="Gujja S."/>
            <person name="Heilman E."/>
            <person name="Heiman D."/>
            <person name="Howarth C."/>
            <person name="Mehta T."/>
            <person name="Neiman D."/>
            <person name="Pearson M."/>
            <person name="Roberts A."/>
            <person name="Saif S."/>
            <person name="Shea T."/>
            <person name="Shenoy N."/>
            <person name="Sisk P."/>
            <person name="Stolte C."/>
            <person name="Sykes S."/>
            <person name="White J."/>
            <person name="Yandava C."/>
            <person name="Haas B."/>
            <person name="Nusbaum C."/>
            <person name="Birren B."/>
        </authorList>
    </citation>
    <scope>NUCLEOTIDE SEQUENCE</scope>
    <source>
        <strain evidence="10">ATCC 30864</strain>
    </source>
</reference>
<dbReference type="Pfam" id="PF09429">
    <property type="entry name" value="Wbp11"/>
    <property type="match status" value="1"/>
</dbReference>
<dbReference type="eggNOG" id="KOG4414">
    <property type="taxonomic scope" value="Eukaryota"/>
</dbReference>
<dbReference type="Pfam" id="PF10075">
    <property type="entry name" value="CSN8_PSD8_EIF3K"/>
    <property type="match status" value="1"/>
</dbReference>
<organism evidence="9 10">
    <name type="scientific">Capsaspora owczarzaki (strain ATCC 30864)</name>
    <dbReference type="NCBI Taxonomy" id="595528"/>
    <lineage>
        <taxon>Eukaryota</taxon>
        <taxon>Filasterea</taxon>
        <taxon>Capsaspora</taxon>
    </lineage>
</organism>